<organism evidence="3 4">
    <name type="scientific">Jannaschia aquimarina</name>
    <dbReference type="NCBI Taxonomy" id="935700"/>
    <lineage>
        <taxon>Bacteria</taxon>
        <taxon>Pseudomonadati</taxon>
        <taxon>Pseudomonadota</taxon>
        <taxon>Alphaproteobacteria</taxon>
        <taxon>Rhodobacterales</taxon>
        <taxon>Roseobacteraceae</taxon>
        <taxon>Jannaschia</taxon>
    </lineage>
</organism>
<comment type="caution">
    <text evidence="3">The sequence shown here is derived from an EMBL/GenBank/DDBJ whole genome shotgun (WGS) entry which is preliminary data.</text>
</comment>
<dbReference type="PANTHER" id="PTHR38340">
    <property type="entry name" value="S-LAYER PROTEIN"/>
    <property type="match status" value="1"/>
</dbReference>
<comment type="subcellular location">
    <subcellularLocation>
        <location evidence="1">Secreted</location>
    </subcellularLocation>
</comment>
<dbReference type="Gene3D" id="2.150.10.10">
    <property type="entry name" value="Serralysin-like metalloprotease, C-terminal"/>
    <property type="match status" value="3"/>
</dbReference>
<accession>A0A0D1EI17</accession>
<evidence type="ECO:0000313" key="4">
    <source>
        <dbReference type="Proteomes" id="UP000032232"/>
    </source>
</evidence>
<dbReference type="PATRIC" id="fig|935700.4.peg.2832"/>
<dbReference type="RefSeq" id="WP_052500972.1">
    <property type="nucleotide sequence ID" value="NZ_FZPF01000012.1"/>
</dbReference>
<dbReference type="GO" id="GO:0005576">
    <property type="term" value="C:extracellular region"/>
    <property type="evidence" value="ECO:0007669"/>
    <property type="project" value="UniProtKB-SubCell"/>
</dbReference>
<dbReference type="PROSITE" id="PS00330">
    <property type="entry name" value="HEMOLYSIN_CALCIUM"/>
    <property type="match status" value="2"/>
</dbReference>
<dbReference type="PANTHER" id="PTHR38340:SF1">
    <property type="entry name" value="S-LAYER PROTEIN"/>
    <property type="match status" value="1"/>
</dbReference>
<name>A0A0D1EI17_9RHOB</name>
<dbReference type="Pfam" id="PF00353">
    <property type="entry name" value="HemolysinCabind"/>
    <property type="match status" value="3"/>
</dbReference>
<dbReference type="AlphaFoldDB" id="A0A0D1EI17"/>
<dbReference type="Proteomes" id="UP000032232">
    <property type="component" value="Unassembled WGS sequence"/>
</dbReference>
<dbReference type="GO" id="GO:0005509">
    <property type="term" value="F:calcium ion binding"/>
    <property type="evidence" value="ECO:0007669"/>
    <property type="project" value="InterPro"/>
</dbReference>
<keyword evidence="2" id="KW-0964">Secreted</keyword>
<dbReference type="OrthoDB" id="7876663at2"/>
<dbReference type="STRING" id="935700.jaqu_27380"/>
<keyword evidence="4" id="KW-1185">Reference proteome</keyword>
<dbReference type="SUPFAM" id="SSF51120">
    <property type="entry name" value="beta-Roll"/>
    <property type="match status" value="3"/>
</dbReference>
<proteinExistence type="predicted"/>
<dbReference type="InterPro" id="IPR018511">
    <property type="entry name" value="Hemolysin-typ_Ca-bd_CS"/>
</dbReference>
<reference evidence="3 4" key="1">
    <citation type="submission" date="2015-02" db="EMBL/GenBank/DDBJ databases">
        <title>Genome Sequence of Jannaschia aquimarina DSM28248, a member of the Roseobacter clade.</title>
        <authorList>
            <person name="Voget S."/>
            <person name="Daniel R."/>
        </authorList>
    </citation>
    <scope>NUCLEOTIDE SEQUENCE [LARGE SCALE GENOMIC DNA]</scope>
    <source>
        <strain evidence="3 4">GSW-M26</strain>
    </source>
</reference>
<dbReference type="InterPro" id="IPR001343">
    <property type="entry name" value="Hemolysn_Ca-bd"/>
</dbReference>
<evidence type="ECO:0000256" key="1">
    <source>
        <dbReference type="ARBA" id="ARBA00004613"/>
    </source>
</evidence>
<evidence type="ECO:0000256" key="2">
    <source>
        <dbReference type="ARBA" id="ARBA00022525"/>
    </source>
</evidence>
<gene>
    <name evidence="3" type="primary">hlyA_4</name>
    <name evidence="3" type="ORF">jaqu_27380</name>
</gene>
<dbReference type="InterPro" id="IPR011049">
    <property type="entry name" value="Serralysin-like_metalloprot_C"/>
</dbReference>
<evidence type="ECO:0000313" key="3">
    <source>
        <dbReference type="EMBL" id="KIT15490.1"/>
    </source>
</evidence>
<dbReference type="EMBL" id="JYFE01000049">
    <property type="protein sequence ID" value="KIT15490.1"/>
    <property type="molecule type" value="Genomic_DNA"/>
</dbReference>
<sequence>MLSIFAAFGTLLGGLAVLDPFGVRSDGDADEQSAREADIEQALDEDISDFLDLEENEAAGIDVAAPAAAEAGTTATEWRVPGGEIDGHHACDAVPGQHLSDSRGGDLSVPLRLLDDGITGGSDEDLLTGSERSDLIMGNDGSDTLSGGYGADYLDGGSGDDVVRGGRGDDHIVGDTGDDILAGADGDDLIDGGDGDDTLYGGDGDDRLFGQLGADMLKGGGGNDLLDGTYADEGVYPDGGDTLMGEDGDDILALGQGDVAFGGDGADLYLFSGPGIGAFGTEALADLPRVADFDIQHDMLEILIEDGRPGEIATRAEDGGLTVLIDGQAVARLDGLTSLDPALIRFAAA</sequence>
<protein>
    <submittedName>
        <fullName evidence="3">HlyA_4 protein</fullName>
    </submittedName>
</protein>
<dbReference type="InterPro" id="IPR050557">
    <property type="entry name" value="RTX_toxin/Mannuronan_C5-epim"/>
</dbReference>
<dbReference type="PRINTS" id="PR00313">
    <property type="entry name" value="CABNDNGRPT"/>
</dbReference>